<dbReference type="InterPro" id="IPR000702">
    <property type="entry name" value="Ribosomal_uL6-like"/>
</dbReference>
<dbReference type="PROSITE" id="PS00525">
    <property type="entry name" value="RIBOSOMAL_L6_1"/>
    <property type="match status" value="1"/>
</dbReference>
<dbReference type="GO" id="GO:0005762">
    <property type="term" value="C:mitochondrial large ribosomal subunit"/>
    <property type="evidence" value="ECO:0007669"/>
    <property type="project" value="TreeGrafter"/>
</dbReference>
<dbReference type="GO" id="GO:0019843">
    <property type="term" value="F:rRNA binding"/>
    <property type="evidence" value="ECO:0007669"/>
    <property type="project" value="InterPro"/>
</dbReference>
<evidence type="ECO:0000256" key="4">
    <source>
        <dbReference type="RuleBase" id="RU003869"/>
    </source>
</evidence>
<dbReference type="InterPro" id="IPR020040">
    <property type="entry name" value="Ribosomal_uL6_a/b-dom"/>
</dbReference>
<keyword evidence="7" id="KW-1185">Reference proteome</keyword>
<keyword evidence="3 4" id="KW-0687">Ribonucleoprotein</keyword>
<comment type="similarity">
    <text evidence="1 4">Belongs to the universal ribosomal protein uL6 family.</text>
</comment>
<organism evidence="6 7">
    <name type="scientific">Acrodontium crateriforme</name>
    <dbReference type="NCBI Taxonomy" id="150365"/>
    <lineage>
        <taxon>Eukaryota</taxon>
        <taxon>Fungi</taxon>
        <taxon>Dikarya</taxon>
        <taxon>Ascomycota</taxon>
        <taxon>Pezizomycotina</taxon>
        <taxon>Dothideomycetes</taxon>
        <taxon>Dothideomycetidae</taxon>
        <taxon>Mycosphaerellales</taxon>
        <taxon>Teratosphaeriaceae</taxon>
        <taxon>Acrodontium</taxon>
    </lineage>
</organism>
<dbReference type="Gene3D" id="3.90.930.12">
    <property type="entry name" value="Ribosomal protein L6, alpha-beta domain"/>
    <property type="match status" value="2"/>
</dbReference>
<protein>
    <submittedName>
        <fullName evidence="6">54s ribosomal protein l6, mitochondrial</fullName>
    </submittedName>
</protein>
<keyword evidence="2 4" id="KW-0689">Ribosomal protein</keyword>
<dbReference type="FunFam" id="3.90.930.12:FF:000001">
    <property type="entry name" value="50S ribosomal protein L6"/>
    <property type="match status" value="1"/>
</dbReference>
<reference evidence="6 7" key="1">
    <citation type="submission" date="2023-11" db="EMBL/GenBank/DDBJ databases">
        <title>An acidophilic fungus is an integral part of prey digestion in a carnivorous sundew plant.</title>
        <authorList>
            <person name="Tsai I.J."/>
        </authorList>
    </citation>
    <scope>NUCLEOTIDE SEQUENCE [LARGE SCALE GENOMIC DNA]</scope>
    <source>
        <strain evidence="6">169a</strain>
    </source>
</reference>
<dbReference type="InterPro" id="IPR036789">
    <property type="entry name" value="Ribosomal_uL6-like_a/b-dom_sf"/>
</dbReference>
<dbReference type="PANTHER" id="PTHR11655:SF14">
    <property type="entry name" value="LARGE RIBOSOMAL SUBUNIT PROTEIN UL6M"/>
    <property type="match status" value="1"/>
</dbReference>
<dbReference type="GO" id="GO:0003735">
    <property type="term" value="F:structural constituent of ribosome"/>
    <property type="evidence" value="ECO:0007669"/>
    <property type="project" value="InterPro"/>
</dbReference>
<dbReference type="AlphaFoldDB" id="A0AAQ3M7U0"/>
<feature type="domain" description="Large ribosomal subunit protein uL6 alpha-beta" evidence="5">
    <location>
        <begin position="159"/>
        <end position="241"/>
    </location>
</feature>
<name>A0AAQ3M7U0_9PEZI</name>
<accession>A0AAQ3M7U0</accession>
<proteinExistence type="inferred from homology"/>
<dbReference type="InterPro" id="IPR019906">
    <property type="entry name" value="Ribosomal_uL6_bac-type"/>
</dbReference>
<dbReference type="PRINTS" id="PR00059">
    <property type="entry name" value="RIBOSOMALL6"/>
</dbReference>
<evidence type="ECO:0000313" key="7">
    <source>
        <dbReference type="Proteomes" id="UP001303373"/>
    </source>
</evidence>
<dbReference type="EMBL" id="CP138587">
    <property type="protein sequence ID" value="WPH02643.1"/>
    <property type="molecule type" value="Genomic_DNA"/>
</dbReference>
<evidence type="ECO:0000256" key="3">
    <source>
        <dbReference type="ARBA" id="ARBA00023274"/>
    </source>
</evidence>
<sequence length="256" mass="28122">MASLHTCVRSSRALRPLINQTRCREVTLPAFLVPAFAQSSRFSTTAQCASKIGAAALSLPPDVTFTLHEAPAPKQGQGISKIQQGATVEIAGPLGKMSYGIPPYMSITSNEANRTHTLNIQNSEDRKQREMWGTARAYLQNHILGVSEGHVAILRLVGVGYRATVEDKATTVESEFEGQKFVSLKVGYSHPIELPIPRGVKASTPQPTRILLEGCEKEVVMQFAAKIRAWRRPEPYKGKGIFVNDETIKLKAKKIK</sequence>
<evidence type="ECO:0000256" key="2">
    <source>
        <dbReference type="ARBA" id="ARBA00022980"/>
    </source>
</evidence>
<gene>
    <name evidence="6" type="ORF">R9X50_00550800</name>
</gene>
<dbReference type="GO" id="GO:0006412">
    <property type="term" value="P:translation"/>
    <property type="evidence" value="ECO:0007669"/>
    <property type="project" value="InterPro"/>
</dbReference>
<dbReference type="SUPFAM" id="SSF56053">
    <property type="entry name" value="Ribosomal protein L6"/>
    <property type="match status" value="2"/>
</dbReference>
<dbReference type="PANTHER" id="PTHR11655">
    <property type="entry name" value="60S/50S RIBOSOMAL PROTEIN L6/L9"/>
    <property type="match status" value="1"/>
</dbReference>
<dbReference type="Proteomes" id="UP001303373">
    <property type="component" value="Chromosome 8"/>
</dbReference>
<dbReference type="Pfam" id="PF00347">
    <property type="entry name" value="Ribosomal_L6"/>
    <property type="match status" value="1"/>
</dbReference>
<evidence type="ECO:0000313" key="6">
    <source>
        <dbReference type="EMBL" id="WPH02643.1"/>
    </source>
</evidence>
<evidence type="ECO:0000256" key="1">
    <source>
        <dbReference type="ARBA" id="ARBA00009356"/>
    </source>
</evidence>
<dbReference type="InterPro" id="IPR002358">
    <property type="entry name" value="Ribosomal_uL6_CS"/>
</dbReference>
<evidence type="ECO:0000259" key="5">
    <source>
        <dbReference type="Pfam" id="PF00347"/>
    </source>
</evidence>